<dbReference type="InterPro" id="IPR000210">
    <property type="entry name" value="BTB/POZ_dom"/>
</dbReference>
<feature type="compositionally biased region" description="Polar residues" evidence="6">
    <location>
        <begin position="176"/>
        <end position="195"/>
    </location>
</feature>
<protein>
    <submittedName>
        <fullName evidence="8">CLUMA_CG005563, isoform K</fullName>
    </submittedName>
</protein>
<dbReference type="PROSITE" id="PS50097">
    <property type="entry name" value="BTB"/>
    <property type="match status" value="1"/>
</dbReference>
<dbReference type="PANTHER" id="PTHR23110">
    <property type="entry name" value="BTB DOMAIN TRANSCRIPTION FACTOR"/>
    <property type="match status" value="1"/>
</dbReference>
<keyword evidence="2" id="KW-0479">Metal-binding</keyword>
<evidence type="ECO:0000256" key="3">
    <source>
        <dbReference type="ARBA" id="ARBA00022771"/>
    </source>
</evidence>
<evidence type="ECO:0000313" key="9">
    <source>
        <dbReference type="Proteomes" id="UP000183832"/>
    </source>
</evidence>
<dbReference type="Gene3D" id="3.30.710.10">
    <property type="entry name" value="Potassium Channel Kv1.1, Chain A"/>
    <property type="match status" value="1"/>
</dbReference>
<dbReference type="Pfam" id="PF04500">
    <property type="entry name" value="FLYWCH"/>
    <property type="match status" value="1"/>
</dbReference>
<dbReference type="GO" id="GO:0005634">
    <property type="term" value="C:nucleus"/>
    <property type="evidence" value="ECO:0007669"/>
    <property type="project" value="UniProtKB-SubCell"/>
</dbReference>
<keyword evidence="3" id="KW-0863">Zinc-finger</keyword>
<dbReference type="AlphaFoldDB" id="A0A1J1HX94"/>
<evidence type="ECO:0000313" key="8">
    <source>
        <dbReference type="EMBL" id="CRK91972.1"/>
    </source>
</evidence>
<dbReference type="FunFam" id="3.30.710.10:FF:000036">
    <property type="entry name" value="Mod(Mdg4), isoform H"/>
    <property type="match status" value="1"/>
</dbReference>
<evidence type="ECO:0000256" key="1">
    <source>
        <dbReference type="ARBA" id="ARBA00004123"/>
    </source>
</evidence>
<reference evidence="8 9" key="1">
    <citation type="submission" date="2015-04" db="EMBL/GenBank/DDBJ databases">
        <authorList>
            <person name="Syromyatnikov M.Y."/>
            <person name="Popov V.N."/>
        </authorList>
    </citation>
    <scope>NUCLEOTIDE SEQUENCE [LARGE SCALE GENOMIC DNA]</scope>
</reference>
<dbReference type="Pfam" id="PF00651">
    <property type="entry name" value="BTB"/>
    <property type="match status" value="1"/>
</dbReference>
<name>A0A1J1HX94_9DIPT</name>
<evidence type="ECO:0000256" key="6">
    <source>
        <dbReference type="SAM" id="MobiDB-lite"/>
    </source>
</evidence>
<proteinExistence type="predicted"/>
<dbReference type="CDD" id="cd18315">
    <property type="entry name" value="BTB_POZ_BAB-like"/>
    <property type="match status" value="1"/>
</dbReference>
<dbReference type="GO" id="GO:0008270">
    <property type="term" value="F:zinc ion binding"/>
    <property type="evidence" value="ECO:0007669"/>
    <property type="project" value="UniProtKB-KW"/>
</dbReference>
<dbReference type="InterPro" id="IPR007588">
    <property type="entry name" value="Znf_FLYWCH"/>
</dbReference>
<dbReference type="GO" id="GO:0006357">
    <property type="term" value="P:regulation of transcription by RNA polymerase II"/>
    <property type="evidence" value="ECO:0007669"/>
    <property type="project" value="TreeGrafter"/>
</dbReference>
<accession>A0A1J1HX94</accession>
<dbReference type="OrthoDB" id="2311693at2759"/>
<dbReference type="EMBL" id="CVRI01000021">
    <property type="protein sequence ID" value="CRK91972.1"/>
    <property type="molecule type" value="Genomic_DNA"/>
</dbReference>
<dbReference type="SMART" id="SM00225">
    <property type="entry name" value="BTB"/>
    <property type="match status" value="1"/>
</dbReference>
<feature type="domain" description="BTB" evidence="7">
    <location>
        <begin position="32"/>
        <end position="98"/>
    </location>
</feature>
<keyword evidence="4" id="KW-0862">Zinc</keyword>
<dbReference type="PANTHER" id="PTHR23110:SF92">
    <property type="entry name" value="MODIFIER OF MDG4"/>
    <property type="match status" value="1"/>
</dbReference>
<keyword evidence="9" id="KW-1185">Reference proteome</keyword>
<evidence type="ECO:0000256" key="5">
    <source>
        <dbReference type="ARBA" id="ARBA00023242"/>
    </source>
</evidence>
<organism evidence="8 9">
    <name type="scientific">Clunio marinus</name>
    <dbReference type="NCBI Taxonomy" id="568069"/>
    <lineage>
        <taxon>Eukaryota</taxon>
        <taxon>Metazoa</taxon>
        <taxon>Ecdysozoa</taxon>
        <taxon>Arthropoda</taxon>
        <taxon>Hexapoda</taxon>
        <taxon>Insecta</taxon>
        <taxon>Pterygota</taxon>
        <taxon>Neoptera</taxon>
        <taxon>Endopterygota</taxon>
        <taxon>Diptera</taxon>
        <taxon>Nematocera</taxon>
        <taxon>Chironomoidea</taxon>
        <taxon>Chironomidae</taxon>
        <taxon>Clunio</taxon>
    </lineage>
</organism>
<evidence type="ECO:0000259" key="7">
    <source>
        <dbReference type="PROSITE" id="PS50097"/>
    </source>
</evidence>
<feature type="region of interest" description="Disordered" evidence="6">
    <location>
        <begin position="120"/>
        <end position="217"/>
    </location>
</feature>
<dbReference type="Proteomes" id="UP000183832">
    <property type="component" value="Unassembled WGS sequence"/>
</dbReference>
<feature type="compositionally biased region" description="Basic and acidic residues" evidence="6">
    <location>
        <begin position="165"/>
        <end position="175"/>
    </location>
</feature>
<sequence>MADEEQFSLCWNNFNTNLSAGFHESLCRGDLVDVTLAAEGQLVKAHRLVLSVCSPYFRKMFTQMPANQHAFVFLKDVSSSALKDLIQFMYCGEVNVKQEALPAFISTAEALQIKGLTESNDGTVTAQGSSSPTKEGNVSTPLPDQSSLRPRSTRIVASRPQAFKIESEGSSDEKQTVTLVQTTQPSKRSSRQSITVAPKRIKMSQSQESADPLDDPEHEIVTPQHLKVTEATEFIDLPIEGTQLNPKTEPEYVEDTQEIETEQDDDQYVEDVTYGEEKYDESYFTEGDDKAGVSGFSETYATEGDQSNTDAQGDLAEEYDIKGTFYPPQETDKNIRYINSSHGRYQLYYNGFLYNRNLSSGSKTYWRCTQNGRLKCSARIVGTINGLTITRPNHNHEPCELSEEKIQRGRIKIDNYYTEMKADEH</sequence>
<keyword evidence="5" id="KW-0539">Nucleus</keyword>
<dbReference type="Gene3D" id="2.20.25.240">
    <property type="match status" value="1"/>
</dbReference>
<dbReference type="InterPro" id="IPR051095">
    <property type="entry name" value="Dros_DevTransReg"/>
</dbReference>
<gene>
    <name evidence="8" type="primary">similar to Modifier of mdg4</name>
    <name evidence="8" type="ORF">CLUMA_CG005563</name>
</gene>
<feature type="compositionally biased region" description="Polar residues" evidence="6">
    <location>
        <begin position="120"/>
        <end position="150"/>
    </location>
</feature>
<dbReference type="InterPro" id="IPR011333">
    <property type="entry name" value="SKP1/BTB/POZ_sf"/>
</dbReference>
<dbReference type="SUPFAM" id="SSF54695">
    <property type="entry name" value="POZ domain"/>
    <property type="match status" value="1"/>
</dbReference>
<evidence type="ECO:0000256" key="4">
    <source>
        <dbReference type="ARBA" id="ARBA00022833"/>
    </source>
</evidence>
<comment type="subcellular location">
    <subcellularLocation>
        <location evidence="1">Nucleus</location>
    </subcellularLocation>
</comment>
<evidence type="ECO:0000256" key="2">
    <source>
        <dbReference type="ARBA" id="ARBA00022723"/>
    </source>
</evidence>